<dbReference type="Proteomes" id="UP000054144">
    <property type="component" value="Unassembled WGS sequence"/>
</dbReference>
<evidence type="ECO:0000313" key="3">
    <source>
        <dbReference type="Proteomes" id="UP000054144"/>
    </source>
</evidence>
<feature type="compositionally biased region" description="Polar residues" evidence="1">
    <location>
        <begin position="574"/>
        <end position="592"/>
    </location>
</feature>
<keyword evidence="3" id="KW-1185">Reference proteome</keyword>
<feature type="region of interest" description="Disordered" evidence="1">
    <location>
        <begin position="362"/>
        <end position="435"/>
    </location>
</feature>
<feature type="compositionally biased region" description="Basic and acidic residues" evidence="1">
    <location>
        <begin position="641"/>
        <end position="652"/>
    </location>
</feature>
<evidence type="ECO:0000313" key="2">
    <source>
        <dbReference type="EMBL" id="KIY45760.1"/>
    </source>
</evidence>
<dbReference type="AlphaFoldDB" id="A0A0D7A4U2"/>
<dbReference type="EMBL" id="KN882046">
    <property type="protein sequence ID" value="KIY45760.1"/>
    <property type="molecule type" value="Genomic_DNA"/>
</dbReference>
<name>A0A0D7A4U2_9AGAR</name>
<feature type="compositionally biased region" description="Low complexity" evidence="1">
    <location>
        <begin position="558"/>
        <end position="573"/>
    </location>
</feature>
<sequence>MPPSRSGQPSPHEQFEWNEQQRQAVQRQQQQQRYIDFVFDLIYVTHISEFPHHDLCARRFRSLHQQQLMRQQAYIQQQAHQQQAMMAQNPAMIGTFNVPLIFQEALALTAPVQPEDEPLIIKALMHARSHGQTYKDALNMLHGRHGHSAALYKDYYLDNKDRLDQWIASAMSKQQAGVPDIKQKVKKQVVESPVPSNSKTGQSSRPPPSTKPPAAHKPSPTPSGSAARKQASKSRQNSDAPSATPSRRTGRATVNSMTAHNAVFDERLPPPHADLQIPDPPSRSPTPPTLVISKGRGNQFTPQDREFFLRFISWHLKENPNLTRGDLCDALAEKAPHHSSQSWGSYWSNHHDLPDKILSAARGSAMAEEEDGDADGDDDSDTSEEVMPKATTRRGRRSAAVPTTRAEAKAKATPSMARRRRVISADDSSDSEDEQVNQMFDAHGRPNFEVSEMGGSGSAFTAADFAFTAAHIATFSDFKSAPFIEKWTPYGEKYKQRSAKSWAEFYRRNEKALDRAARKIRKLRRRPRLSVAVAAVATVPNEASVSAIAPEATVNGAAPAASPLSPLPTAASSMTVPQAETRAEASTTQTMPVVSVLPVETPWDAPPGGASTSAVASPVERDTSNLPPAKRKMPDDGEVDESAHKRARDDTQ</sequence>
<proteinExistence type="predicted"/>
<feature type="region of interest" description="Disordered" evidence="1">
    <location>
        <begin position="173"/>
        <end position="300"/>
    </location>
</feature>
<gene>
    <name evidence="2" type="ORF">FISHEDRAFT_48743</name>
</gene>
<feature type="region of interest" description="Disordered" evidence="1">
    <location>
        <begin position="558"/>
        <end position="652"/>
    </location>
</feature>
<feature type="compositionally biased region" description="Pro residues" evidence="1">
    <location>
        <begin position="278"/>
        <end position="288"/>
    </location>
</feature>
<reference evidence="2 3" key="1">
    <citation type="journal article" date="2015" name="Fungal Genet. Biol.">
        <title>Evolution of novel wood decay mechanisms in Agaricales revealed by the genome sequences of Fistulina hepatica and Cylindrobasidium torrendii.</title>
        <authorList>
            <person name="Floudas D."/>
            <person name="Held B.W."/>
            <person name="Riley R."/>
            <person name="Nagy L.G."/>
            <person name="Koehler G."/>
            <person name="Ransdell A.S."/>
            <person name="Younus H."/>
            <person name="Chow J."/>
            <person name="Chiniquy J."/>
            <person name="Lipzen A."/>
            <person name="Tritt A."/>
            <person name="Sun H."/>
            <person name="Haridas S."/>
            <person name="LaButti K."/>
            <person name="Ohm R.A."/>
            <person name="Kues U."/>
            <person name="Blanchette R.A."/>
            <person name="Grigoriev I.V."/>
            <person name="Minto R.E."/>
            <person name="Hibbett D.S."/>
        </authorList>
    </citation>
    <scope>NUCLEOTIDE SEQUENCE [LARGE SCALE GENOMIC DNA]</scope>
    <source>
        <strain evidence="2 3">ATCC 64428</strain>
    </source>
</reference>
<feature type="compositionally biased region" description="Polar residues" evidence="1">
    <location>
        <begin position="233"/>
        <end position="259"/>
    </location>
</feature>
<feature type="compositionally biased region" description="Polar residues" evidence="1">
    <location>
        <begin position="194"/>
        <end position="204"/>
    </location>
</feature>
<evidence type="ECO:0000256" key="1">
    <source>
        <dbReference type="SAM" id="MobiDB-lite"/>
    </source>
</evidence>
<accession>A0A0D7A4U2</accession>
<organism evidence="2 3">
    <name type="scientific">Fistulina hepatica ATCC 64428</name>
    <dbReference type="NCBI Taxonomy" id="1128425"/>
    <lineage>
        <taxon>Eukaryota</taxon>
        <taxon>Fungi</taxon>
        <taxon>Dikarya</taxon>
        <taxon>Basidiomycota</taxon>
        <taxon>Agaricomycotina</taxon>
        <taxon>Agaricomycetes</taxon>
        <taxon>Agaricomycetidae</taxon>
        <taxon>Agaricales</taxon>
        <taxon>Fistulinaceae</taxon>
        <taxon>Fistulina</taxon>
    </lineage>
</organism>
<protein>
    <submittedName>
        <fullName evidence="2">Uncharacterized protein</fullName>
    </submittedName>
</protein>
<feature type="compositionally biased region" description="Acidic residues" evidence="1">
    <location>
        <begin position="367"/>
        <end position="384"/>
    </location>
</feature>
<dbReference type="OrthoDB" id="3194584at2759"/>